<name>A0A1F7Z4L3_9BACT</name>
<dbReference type="EMBL" id="MGGR01000005">
    <property type="protein sequence ID" value="OGM34487.1"/>
    <property type="molecule type" value="Genomic_DNA"/>
</dbReference>
<feature type="transmembrane region" description="Helical" evidence="1">
    <location>
        <begin position="299"/>
        <end position="319"/>
    </location>
</feature>
<feature type="transmembrane region" description="Helical" evidence="1">
    <location>
        <begin position="183"/>
        <end position="201"/>
    </location>
</feature>
<feature type="transmembrane region" description="Helical" evidence="1">
    <location>
        <begin position="12"/>
        <end position="32"/>
    </location>
</feature>
<evidence type="ECO:0000313" key="3">
    <source>
        <dbReference type="Proteomes" id="UP000177169"/>
    </source>
</evidence>
<feature type="transmembrane region" description="Helical" evidence="1">
    <location>
        <begin position="133"/>
        <end position="153"/>
    </location>
</feature>
<reference evidence="2 3" key="1">
    <citation type="journal article" date="2016" name="Nat. Commun.">
        <title>Thousands of microbial genomes shed light on interconnected biogeochemical processes in an aquifer system.</title>
        <authorList>
            <person name="Anantharaman K."/>
            <person name="Brown C.T."/>
            <person name="Hug L.A."/>
            <person name="Sharon I."/>
            <person name="Castelle C.J."/>
            <person name="Probst A.J."/>
            <person name="Thomas B.C."/>
            <person name="Singh A."/>
            <person name="Wilkins M.J."/>
            <person name="Karaoz U."/>
            <person name="Brodie E.L."/>
            <person name="Williams K.H."/>
            <person name="Hubbard S.S."/>
            <person name="Banfield J.F."/>
        </authorList>
    </citation>
    <scope>NUCLEOTIDE SEQUENCE [LARGE SCALE GENOMIC DNA]</scope>
</reference>
<feature type="transmembrane region" description="Helical" evidence="1">
    <location>
        <begin position="84"/>
        <end position="104"/>
    </location>
</feature>
<evidence type="ECO:0008006" key="4">
    <source>
        <dbReference type="Google" id="ProtNLM"/>
    </source>
</evidence>
<dbReference type="STRING" id="1802505.A3D01_02985"/>
<feature type="transmembrane region" description="Helical" evidence="1">
    <location>
        <begin position="111"/>
        <end position="127"/>
    </location>
</feature>
<proteinExistence type="predicted"/>
<keyword evidence="1" id="KW-0472">Membrane</keyword>
<evidence type="ECO:0000256" key="1">
    <source>
        <dbReference type="SAM" id="Phobius"/>
    </source>
</evidence>
<feature type="transmembrane region" description="Helical" evidence="1">
    <location>
        <begin position="387"/>
        <end position="406"/>
    </location>
</feature>
<comment type="caution">
    <text evidence="2">The sequence shown here is derived from an EMBL/GenBank/DDBJ whole genome shotgun (WGS) entry which is preliminary data.</text>
</comment>
<dbReference type="Proteomes" id="UP000177169">
    <property type="component" value="Unassembled WGS sequence"/>
</dbReference>
<sequence length="591" mass="67958">MELVRSNKQLIVTLLIIFFGLIIFYPSFNIHFDGDSLLTLYRFQHIVGEGREFNYFNYFFTDYGPQDSVFAIIYHFYGLNPTPYFVASFIMRIIAAFSFLPLVLFLFKDKILAYLASIFFLVTSTGLETTGWVFNMPSYIAITLFNLYLLSVFKSKEKDSLKLIFISVILFGLTIVVQPIRMAFLPLLGIFIEVLYLLFRFKKVETKYSFIRISIYILIVLSIFLFGKIGGSIGIGSTENRLSGGFINSIFKYFSDFKPENGKYEFKFFLFPIAQLGQMVFPNRLVLRSWESLSIIKTLLFVVTPAIFILGFILRLFKAGYSNLKQKYFNLAYWIGFAWTLATGVYFTYFQINPITTSELLSFFAGGYLLILIMVVLLSTLKNKSSFFRSIVILSIIGFGYFIFWLRNPSVITATQERYLIVSSVGITLLLSAFVANAKNKFPLYLFFILAILIHALGSFKYLNHLSDVRGVRLTENIRNSIPDVFDKHGNTPILFYFQPSNSEILHHSLMFGFPVIVYFQYGIDYPWSLVYTPDWQEVVSAYTDGEATKNYTSKVEVVVLDNIYSFDLEGDALVDTTEITRQKLMTSSSP</sequence>
<keyword evidence="1" id="KW-0812">Transmembrane</keyword>
<dbReference type="AlphaFoldDB" id="A0A1F7Z4L3"/>
<organism evidence="2 3">
    <name type="scientific">Candidatus Woesebacteria bacterium RIFCSPHIGHO2_02_FULL_39_13</name>
    <dbReference type="NCBI Taxonomy" id="1802505"/>
    <lineage>
        <taxon>Bacteria</taxon>
        <taxon>Candidatus Woeseibacteriota</taxon>
    </lineage>
</organism>
<feature type="transmembrane region" description="Helical" evidence="1">
    <location>
        <begin position="160"/>
        <end position="177"/>
    </location>
</feature>
<protein>
    <recommendedName>
        <fullName evidence="4">Glycosyltransferase RgtA/B/C/D-like domain-containing protein</fullName>
    </recommendedName>
</protein>
<feature type="transmembrane region" description="Helical" evidence="1">
    <location>
        <begin position="418"/>
        <end position="436"/>
    </location>
</feature>
<keyword evidence="1" id="KW-1133">Transmembrane helix</keyword>
<feature type="transmembrane region" description="Helical" evidence="1">
    <location>
        <begin position="331"/>
        <end position="349"/>
    </location>
</feature>
<feature type="transmembrane region" description="Helical" evidence="1">
    <location>
        <begin position="361"/>
        <end position="381"/>
    </location>
</feature>
<accession>A0A1F7Z4L3</accession>
<feature type="transmembrane region" description="Helical" evidence="1">
    <location>
        <begin position="213"/>
        <end position="235"/>
    </location>
</feature>
<feature type="transmembrane region" description="Helical" evidence="1">
    <location>
        <begin position="442"/>
        <end position="463"/>
    </location>
</feature>
<evidence type="ECO:0000313" key="2">
    <source>
        <dbReference type="EMBL" id="OGM34487.1"/>
    </source>
</evidence>
<gene>
    <name evidence="2" type="ORF">A3D01_02985</name>
</gene>
<feature type="transmembrane region" description="Helical" evidence="1">
    <location>
        <begin position="268"/>
        <end position="287"/>
    </location>
</feature>